<evidence type="ECO:0000256" key="1">
    <source>
        <dbReference type="ARBA" id="ARBA00004123"/>
    </source>
</evidence>
<dbReference type="GO" id="GO:0003714">
    <property type="term" value="F:transcription corepressor activity"/>
    <property type="evidence" value="ECO:0007669"/>
    <property type="project" value="TreeGrafter"/>
</dbReference>
<dbReference type="GO" id="GO:0032991">
    <property type="term" value="C:protein-containing complex"/>
    <property type="evidence" value="ECO:0007669"/>
    <property type="project" value="UniProtKB-ARBA"/>
</dbReference>
<dbReference type="FunFam" id="1.10.10.60:FF:000025">
    <property type="entry name" value="Mesoderm induction early response 1, transcriptional regulator"/>
    <property type="match status" value="1"/>
</dbReference>
<evidence type="ECO:0000256" key="5">
    <source>
        <dbReference type="ARBA" id="ARBA00023163"/>
    </source>
</evidence>
<dbReference type="SMART" id="SM01189">
    <property type="entry name" value="ELM2"/>
    <property type="match status" value="1"/>
</dbReference>
<dbReference type="Pfam" id="PF19426">
    <property type="entry name" value="MIER1_3_C"/>
    <property type="match status" value="1"/>
</dbReference>
<evidence type="ECO:0000256" key="4">
    <source>
        <dbReference type="ARBA" id="ARBA00023015"/>
    </source>
</evidence>
<organism evidence="10 11">
    <name type="scientific">Rhynocoris fuscipes</name>
    <dbReference type="NCBI Taxonomy" id="488301"/>
    <lineage>
        <taxon>Eukaryota</taxon>
        <taxon>Metazoa</taxon>
        <taxon>Ecdysozoa</taxon>
        <taxon>Arthropoda</taxon>
        <taxon>Hexapoda</taxon>
        <taxon>Insecta</taxon>
        <taxon>Pterygota</taxon>
        <taxon>Neoptera</taxon>
        <taxon>Paraneoptera</taxon>
        <taxon>Hemiptera</taxon>
        <taxon>Heteroptera</taxon>
        <taxon>Panheteroptera</taxon>
        <taxon>Cimicomorpha</taxon>
        <taxon>Reduviidae</taxon>
        <taxon>Harpactorinae</taxon>
        <taxon>Harpactorini</taxon>
        <taxon>Rhynocoris</taxon>
    </lineage>
</organism>
<comment type="caution">
    <text evidence="10">The sequence shown here is derived from an EMBL/GenBank/DDBJ whole genome shotgun (WGS) entry which is preliminary data.</text>
</comment>
<proteinExistence type="predicted"/>
<keyword evidence="11" id="KW-1185">Reference proteome</keyword>
<evidence type="ECO:0000259" key="8">
    <source>
        <dbReference type="PROSITE" id="PS51156"/>
    </source>
</evidence>
<evidence type="ECO:0000259" key="9">
    <source>
        <dbReference type="PROSITE" id="PS51293"/>
    </source>
</evidence>
<evidence type="ECO:0008006" key="12">
    <source>
        <dbReference type="Google" id="ProtNLM"/>
    </source>
</evidence>
<dbReference type="Gene3D" id="1.10.10.60">
    <property type="entry name" value="Homeodomain-like"/>
    <property type="match status" value="1"/>
</dbReference>
<dbReference type="InterPro" id="IPR009057">
    <property type="entry name" value="Homeodomain-like_sf"/>
</dbReference>
<feature type="compositionally biased region" description="Acidic residues" evidence="7">
    <location>
        <begin position="34"/>
        <end position="44"/>
    </location>
</feature>
<dbReference type="InterPro" id="IPR001005">
    <property type="entry name" value="SANT/Myb"/>
</dbReference>
<dbReference type="SMART" id="SM00717">
    <property type="entry name" value="SANT"/>
    <property type="match status" value="1"/>
</dbReference>
<feature type="region of interest" description="Disordered" evidence="7">
    <location>
        <begin position="34"/>
        <end position="149"/>
    </location>
</feature>
<evidence type="ECO:0000313" key="11">
    <source>
        <dbReference type="Proteomes" id="UP001461498"/>
    </source>
</evidence>
<dbReference type="InterPro" id="IPR040138">
    <property type="entry name" value="MIER/MTA"/>
</dbReference>
<dbReference type="SUPFAM" id="SSF46689">
    <property type="entry name" value="Homeodomain-like"/>
    <property type="match status" value="1"/>
</dbReference>
<evidence type="ECO:0000256" key="6">
    <source>
        <dbReference type="ARBA" id="ARBA00023242"/>
    </source>
</evidence>
<keyword evidence="6" id="KW-0539">Nucleus</keyword>
<evidence type="ECO:0000256" key="3">
    <source>
        <dbReference type="ARBA" id="ARBA00022553"/>
    </source>
</evidence>
<accession>A0AAW1DG91</accession>
<feature type="domain" description="SANT" evidence="9">
    <location>
        <begin position="255"/>
        <end position="307"/>
    </location>
</feature>
<sequence length="413" mass="47704">MDVQENIYEEVPIKRRKADVEFTPPVDMMVHDYDDEQTLEEEEALGPLEDPQVELSSLEKEGNMPLEDLMAMYGYKDPDNINSSDEMNGDKSTETESTDKKSEPSELEQLYNDAEAEVENETNVRATRYGSRHQSEDEDDYEFSPGEEDKKKTIMVGSDYQAWIPEVMCKYDDALPYENEDKLVWDPNKLLPKEIEDYLIKAQESIAGNNQGVSAIPMGKHTRDDEEALYLLLQCGYNVEEALRRRRINAVPANDSMSLWSEEECRHFENGLRHYGKDFRQIQQNKVKTRSVGELVQFYYLWKKTERHDIFANKARLEKKKYALHPGITDYMDRFLEEQEGGAGTGAARDRSTSPNIHSLLYGDPKWQRTHEGQTEATETTNEVKPKIEITVENSNNSEENKNAEIVDLKQVD</sequence>
<feature type="compositionally biased region" description="Basic and acidic residues" evidence="7">
    <location>
        <begin position="88"/>
        <end position="104"/>
    </location>
</feature>
<feature type="compositionally biased region" description="Acidic residues" evidence="7">
    <location>
        <begin position="136"/>
        <end position="146"/>
    </location>
</feature>
<evidence type="ECO:0000256" key="2">
    <source>
        <dbReference type="ARBA" id="ARBA00022491"/>
    </source>
</evidence>
<evidence type="ECO:0000256" key="7">
    <source>
        <dbReference type="SAM" id="MobiDB-lite"/>
    </source>
</evidence>
<dbReference type="AlphaFoldDB" id="A0AAW1DG91"/>
<name>A0AAW1DG91_9HEMI</name>
<dbReference type="InterPro" id="IPR000949">
    <property type="entry name" value="ELM2_dom"/>
</dbReference>
<dbReference type="Gene3D" id="4.10.1240.50">
    <property type="match status" value="1"/>
</dbReference>
<dbReference type="Proteomes" id="UP001461498">
    <property type="component" value="Unassembled WGS sequence"/>
</dbReference>
<dbReference type="GO" id="GO:0005654">
    <property type="term" value="C:nucleoplasm"/>
    <property type="evidence" value="ECO:0007669"/>
    <property type="project" value="TreeGrafter"/>
</dbReference>
<feature type="region of interest" description="Disordered" evidence="7">
    <location>
        <begin position="368"/>
        <end position="413"/>
    </location>
</feature>
<dbReference type="PROSITE" id="PS51293">
    <property type="entry name" value="SANT"/>
    <property type="match status" value="1"/>
</dbReference>
<dbReference type="InterPro" id="IPR017884">
    <property type="entry name" value="SANT_dom"/>
</dbReference>
<dbReference type="Pfam" id="PF01448">
    <property type="entry name" value="ELM2"/>
    <property type="match status" value="1"/>
</dbReference>
<dbReference type="GO" id="GO:0000122">
    <property type="term" value="P:negative regulation of transcription by RNA polymerase II"/>
    <property type="evidence" value="ECO:0007669"/>
    <property type="project" value="TreeGrafter"/>
</dbReference>
<dbReference type="CDD" id="cd11661">
    <property type="entry name" value="SANT_MTA3_like"/>
    <property type="match status" value="1"/>
</dbReference>
<feature type="domain" description="ELM2" evidence="8">
    <location>
        <begin position="152"/>
        <end position="250"/>
    </location>
</feature>
<keyword evidence="5" id="KW-0804">Transcription</keyword>
<dbReference type="PANTHER" id="PTHR10865">
    <property type="entry name" value="METASTASIS-ASSOCIATED PROTEIN AND MESODERM INDUCTION EARLY RESPONSE PROTEIN"/>
    <property type="match status" value="1"/>
</dbReference>
<dbReference type="PANTHER" id="PTHR10865:SF28">
    <property type="entry name" value="ELM2 DOMAIN-CONTAINING PROTEIN"/>
    <property type="match status" value="1"/>
</dbReference>
<dbReference type="GO" id="GO:0042826">
    <property type="term" value="F:histone deacetylase binding"/>
    <property type="evidence" value="ECO:0007669"/>
    <property type="project" value="TreeGrafter"/>
</dbReference>
<feature type="compositionally biased region" description="Basic and acidic residues" evidence="7">
    <location>
        <begin position="399"/>
        <end position="413"/>
    </location>
</feature>
<keyword evidence="3" id="KW-0597">Phosphoprotein</keyword>
<gene>
    <name evidence="10" type="ORF">O3M35_004810</name>
</gene>
<keyword evidence="2" id="KW-0678">Repressor</keyword>
<dbReference type="InterPro" id="IPR045787">
    <property type="entry name" value="MIER1/3_C"/>
</dbReference>
<reference evidence="10 11" key="1">
    <citation type="submission" date="2022-12" db="EMBL/GenBank/DDBJ databases">
        <title>Chromosome-level genome assembly of true bugs.</title>
        <authorList>
            <person name="Ma L."/>
            <person name="Li H."/>
        </authorList>
    </citation>
    <scope>NUCLEOTIDE SEQUENCE [LARGE SCALE GENOMIC DNA]</scope>
    <source>
        <strain evidence="10">Lab_2022b</strain>
    </source>
</reference>
<dbReference type="PROSITE" id="PS51156">
    <property type="entry name" value="ELM2"/>
    <property type="match status" value="1"/>
</dbReference>
<dbReference type="FunFam" id="4.10.1240.50:FF:000005">
    <property type="entry name" value="Mesoderm induction early response protein 3"/>
    <property type="match status" value="1"/>
</dbReference>
<evidence type="ECO:0000313" key="10">
    <source>
        <dbReference type="EMBL" id="KAK9509923.1"/>
    </source>
</evidence>
<comment type="subcellular location">
    <subcellularLocation>
        <location evidence="1">Nucleus</location>
    </subcellularLocation>
</comment>
<protein>
    <recommendedName>
        <fullName evidence="12">Mesoderm induction early response protein 1</fullName>
    </recommendedName>
</protein>
<dbReference type="EMBL" id="JAPXFL010000002">
    <property type="protein sequence ID" value="KAK9509923.1"/>
    <property type="molecule type" value="Genomic_DNA"/>
</dbReference>
<keyword evidence="4" id="KW-0805">Transcription regulation</keyword>